<evidence type="ECO:0000313" key="4">
    <source>
        <dbReference type="Proteomes" id="UP000009022"/>
    </source>
</evidence>
<dbReference type="OrthoDB" id="27543at2759"/>
<evidence type="ECO:0000256" key="1">
    <source>
        <dbReference type="ARBA" id="ARBA00006781"/>
    </source>
</evidence>
<feature type="compositionally biased region" description="Low complexity" evidence="2">
    <location>
        <begin position="25"/>
        <end position="39"/>
    </location>
</feature>
<dbReference type="GO" id="GO:0005634">
    <property type="term" value="C:nucleus"/>
    <property type="evidence" value="ECO:0000318"/>
    <property type="project" value="GO_Central"/>
</dbReference>
<dbReference type="eggNOG" id="KOG3034">
    <property type="taxonomic scope" value="Eukaryota"/>
</dbReference>
<sequence>MADQPKCKKFRLCTEEDESSTSNASSQDESVRSPSSSDSETSHEIDSNADSIDSEFNVNVEFSGCSIKDTDSYALQNFLDSLFLGCNFDTNDLAMLISSQANIGSVVISSGDDDNDDENYRDIFAFITALNMANGENVIDEIRVWCLNNCSDQEVSLKMNKILSSYSVYMLLCERFLDIPPAIGLNLYDTLMKDLKTENMKFDYYLLILKTFSANDRDAKGFEFAYPECELLFNKAELAYHVKMQDISSTSVNEMIQYCSVVMISTKEFETAINDMRAPYRI</sequence>
<keyword evidence="4" id="KW-1185">Reference proteome</keyword>
<dbReference type="InterPro" id="IPR025602">
    <property type="entry name" value="BCP1_family"/>
</dbReference>
<reference evidence="3 4" key="1">
    <citation type="journal article" date="2008" name="Nature">
        <title>The Trichoplax genome and the nature of placozoans.</title>
        <authorList>
            <person name="Srivastava M."/>
            <person name="Begovic E."/>
            <person name="Chapman J."/>
            <person name="Putnam N.H."/>
            <person name="Hellsten U."/>
            <person name="Kawashima T."/>
            <person name="Kuo A."/>
            <person name="Mitros T."/>
            <person name="Salamov A."/>
            <person name="Carpenter M.L."/>
            <person name="Signorovitch A.Y."/>
            <person name="Moreno M.A."/>
            <person name="Kamm K."/>
            <person name="Grimwood J."/>
            <person name="Schmutz J."/>
            <person name="Shapiro H."/>
            <person name="Grigoriev I.V."/>
            <person name="Buss L.W."/>
            <person name="Schierwater B."/>
            <person name="Dellaporta S.L."/>
            <person name="Rokhsar D.S."/>
        </authorList>
    </citation>
    <scope>NUCLEOTIDE SEQUENCE [LARGE SCALE GENOMIC DNA]</scope>
    <source>
        <strain evidence="3 4">Grell-BS-1999</strain>
    </source>
</reference>
<dbReference type="PhylomeDB" id="B3SBW7"/>
<dbReference type="AlphaFoldDB" id="B3SBW7"/>
<dbReference type="PANTHER" id="PTHR13261:SF0">
    <property type="entry name" value="BRCA2 AND CDKN1A-INTERACTING PROTEIN"/>
    <property type="match status" value="1"/>
</dbReference>
<dbReference type="OMA" id="CVINVEN"/>
<gene>
    <name evidence="3" type="ORF">TRIADDRAFT_61762</name>
</gene>
<dbReference type="HOGENOM" id="CLU_988062_0_0_1"/>
<dbReference type="CTD" id="6758942"/>
<dbReference type="Proteomes" id="UP000009022">
    <property type="component" value="Unassembled WGS sequence"/>
</dbReference>
<evidence type="ECO:0000313" key="3">
    <source>
        <dbReference type="EMBL" id="EDV19746.1"/>
    </source>
</evidence>
<dbReference type="KEGG" id="tad:TRIADDRAFT_61762"/>
<feature type="region of interest" description="Disordered" evidence="2">
    <location>
        <begin position="1"/>
        <end position="50"/>
    </location>
</feature>
<evidence type="ECO:0008006" key="5">
    <source>
        <dbReference type="Google" id="ProtNLM"/>
    </source>
</evidence>
<organism evidence="3 4">
    <name type="scientific">Trichoplax adhaerens</name>
    <name type="common">Trichoplax reptans</name>
    <dbReference type="NCBI Taxonomy" id="10228"/>
    <lineage>
        <taxon>Eukaryota</taxon>
        <taxon>Metazoa</taxon>
        <taxon>Placozoa</taxon>
        <taxon>Uniplacotomia</taxon>
        <taxon>Trichoplacea</taxon>
        <taxon>Trichoplacidae</taxon>
        <taxon>Trichoplax</taxon>
    </lineage>
</organism>
<accession>B3SBW7</accession>
<dbReference type="RefSeq" id="XP_002117770.1">
    <property type="nucleotide sequence ID" value="XM_002117734.1"/>
</dbReference>
<proteinExistence type="inferred from homology"/>
<dbReference type="FunCoup" id="B3SBW7">
    <property type="interactions" value="1768"/>
</dbReference>
<dbReference type="PANTHER" id="PTHR13261">
    <property type="entry name" value="BRCA2 AND CDKN1A INTERACTING PROTEIN"/>
    <property type="match status" value="1"/>
</dbReference>
<dbReference type="GeneID" id="6758942"/>
<name>B3SBW7_TRIAD</name>
<dbReference type="EMBL" id="DS985267">
    <property type="protein sequence ID" value="EDV19746.1"/>
    <property type="molecule type" value="Genomic_DNA"/>
</dbReference>
<protein>
    <recommendedName>
        <fullName evidence="5">BRCA2 and CDKN1A-interacting protein</fullName>
    </recommendedName>
</protein>
<evidence type="ECO:0000256" key="2">
    <source>
        <dbReference type="SAM" id="MobiDB-lite"/>
    </source>
</evidence>
<dbReference type="STRING" id="10228.B3SBW7"/>
<comment type="similarity">
    <text evidence="1">Belongs to the BCP1 family.</text>
</comment>
<dbReference type="InParanoid" id="B3SBW7"/>
<dbReference type="Pfam" id="PF13862">
    <property type="entry name" value="BCCIP"/>
    <property type="match status" value="1"/>
</dbReference>